<dbReference type="InterPro" id="IPR036567">
    <property type="entry name" value="RHF-like"/>
</dbReference>
<dbReference type="Gene3D" id="3.30.160.100">
    <property type="entry name" value="Ribosome hibernation promotion factor-like"/>
    <property type="match status" value="1"/>
</dbReference>
<evidence type="ECO:0000313" key="2">
    <source>
        <dbReference type="Proteomes" id="UP000176650"/>
    </source>
</evidence>
<proteinExistence type="predicted"/>
<name>A0A1F5BTF8_9BACT</name>
<protein>
    <submittedName>
        <fullName evidence="1">Ribosomal subunit interface protein</fullName>
    </submittedName>
</protein>
<dbReference type="EMBL" id="MEYS01000002">
    <property type="protein sequence ID" value="OGD33869.1"/>
    <property type="molecule type" value="Genomic_DNA"/>
</dbReference>
<dbReference type="InterPro" id="IPR003489">
    <property type="entry name" value="RHF/RaiA"/>
</dbReference>
<evidence type="ECO:0000313" key="1">
    <source>
        <dbReference type="EMBL" id="OGD33869.1"/>
    </source>
</evidence>
<dbReference type="Proteomes" id="UP000176650">
    <property type="component" value="Unassembled WGS sequence"/>
</dbReference>
<dbReference type="STRING" id="1797298.A2988_00020"/>
<accession>A0A1F5BTF8</accession>
<dbReference type="AlphaFoldDB" id="A0A1F5BTF8"/>
<reference evidence="1 2" key="1">
    <citation type="journal article" date="2016" name="Nat. Commun.">
        <title>Thousands of microbial genomes shed light on interconnected biogeochemical processes in an aquifer system.</title>
        <authorList>
            <person name="Anantharaman K."/>
            <person name="Brown C.T."/>
            <person name="Hug L.A."/>
            <person name="Sharon I."/>
            <person name="Castelle C.J."/>
            <person name="Probst A.J."/>
            <person name="Thomas B.C."/>
            <person name="Singh A."/>
            <person name="Wilkins M.J."/>
            <person name="Karaoz U."/>
            <person name="Brodie E.L."/>
            <person name="Williams K.H."/>
            <person name="Hubbard S.S."/>
            <person name="Banfield J.F."/>
        </authorList>
    </citation>
    <scope>NUCLEOTIDE SEQUENCE [LARGE SCALE GENOMIC DNA]</scope>
</reference>
<dbReference type="NCBIfam" id="TIGR00741">
    <property type="entry name" value="yfiA"/>
    <property type="match status" value="1"/>
</dbReference>
<dbReference type="CDD" id="cd00552">
    <property type="entry name" value="RaiA"/>
    <property type="match status" value="1"/>
</dbReference>
<gene>
    <name evidence="1" type="ORF">A2988_00020</name>
</gene>
<dbReference type="Pfam" id="PF02482">
    <property type="entry name" value="Ribosomal_S30AE"/>
    <property type="match status" value="1"/>
</dbReference>
<comment type="caution">
    <text evidence="1">The sequence shown here is derived from an EMBL/GenBank/DDBJ whole genome shotgun (WGS) entry which is preliminary data.</text>
</comment>
<sequence>MKIDIKSTHLDLTGAIREYIEEKIGSLDKFTHVFARNDTVGGFGHEAVEAFVEIARTTKHHKQGPVFRAEVNLKIGGKVLRAAKEDWDVRIAIDAVREELKMELQKAKGIHESKFKRGARIFKRLSSISPLAWFKKEK</sequence>
<organism evidence="1 2">
    <name type="scientific">Candidatus Azambacteria bacterium RIFCSPLOWO2_01_FULL_46_25</name>
    <dbReference type="NCBI Taxonomy" id="1797298"/>
    <lineage>
        <taxon>Bacteria</taxon>
        <taxon>Candidatus Azamiibacteriota</taxon>
    </lineage>
</organism>
<dbReference type="SUPFAM" id="SSF69754">
    <property type="entry name" value="Ribosome binding protein Y (YfiA homologue)"/>
    <property type="match status" value="1"/>
</dbReference>